<evidence type="ECO:0000313" key="3">
    <source>
        <dbReference type="EMBL" id="KAA0195611.1"/>
    </source>
</evidence>
<dbReference type="GO" id="GO:0005634">
    <property type="term" value="C:nucleus"/>
    <property type="evidence" value="ECO:0007669"/>
    <property type="project" value="TreeGrafter"/>
</dbReference>
<feature type="region of interest" description="Disordered" evidence="1">
    <location>
        <begin position="434"/>
        <end position="455"/>
    </location>
</feature>
<dbReference type="EMBL" id="LUCM01003574">
    <property type="protein sequence ID" value="KAA0195611.1"/>
    <property type="molecule type" value="Genomic_DNA"/>
</dbReference>
<dbReference type="SUPFAM" id="SSF48371">
    <property type="entry name" value="ARM repeat"/>
    <property type="match status" value="1"/>
</dbReference>
<proteinExistence type="predicted"/>
<dbReference type="InterPro" id="IPR035309">
    <property type="entry name" value="PSME4"/>
</dbReference>
<dbReference type="GO" id="GO:0010499">
    <property type="term" value="P:proteasomal ubiquitin-independent protein catabolic process"/>
    <property type="evidence" value="ECO:0007669"/>
    <property type="project" value="TreeGrafter"/>
</dbReference>
<dbReference type="GO" id="GO:0070628">
    <property type="term" value="F:proteasome binding"/>
    <property type="evidence" value="ECO:0007669"/>
    <property type="project" value="InterPro"/>
</dbReference>
<protein>
    <recommendedName>
        <fullName evidence="2">Proteasome activator complex subunit 4 C-terminal domain-containing protein</fullName>
    </recommendedName>
</protein>
<gene>
    <name evidence="3" type="ORF">FBUS_08819</name>
</gene>
<dbReference type="OrthoDB" id="17907at2759"/>
<dbReference type="Proteomes" id="UP000728185">
    <property type="component" value="Unassembled WGS sequence"/>
</dbReference>
<dbReference type="Pfam" id="PF11919">
    <property type="entry name" value="PSME4_C"/>
    <property type="match status" value="1"/>
</dbReference>
<keyword evidence="4" id="KW-1185">Reference proteome</keyword>
<feature type="domain" description="Proteasome activator complex subunit 4 C-terminal" evidence="2">
    <location>
        <begin position="1932"/>
        <end position="2018"/>
    </location>
</feature>
<accession>A0A8E0S435</accession>
<sequence>MLVNGLEIGDTARARAGFIASSTADIEELVIRVFQRTLEYLLALNDRSAVGQNVIGAASSAKTDTSSGSLLNRPYAGPEGRPRVASEVCQLSGLAGLSVALAISTGPAPHLRRRLIRMLVDAAVDSQWEPDTARLLAYQLYWLAVKSKCSVAAQQHMDEIEDGVPMVDTDLFALECLWPRFAAVYRELQSDGSIVYRGRAEPRLLALLYVLAGCFGALHPARLVQPEFSGRYLQPLVSMLSELLFLSAGVHTDFSDHCGPNKTRKEEAGLACPALAEAASSLLGVILCRLSSFTIDLSNVDLMQSGSQHTTPNNLFLNASWWTPFISIRSLFEQAVPLDQLEEFPPTSTEHRSAMANFWIVPSVEMRALAHQLVRQFFTPILCCLEQINEHLSNHQGSLFPGVTLADQRNQLSSLLIWTLHLLTSLANTLSPRSAGSENVDLPPPPWHGHRHLESNKGKSKTWLSASESPPDLDFSYFSCVLTNFRGEEIGLRDWVFDLGLRLLINAADLFVRADDSLSGPELSSEGMGLTEEMADGKSKSFVPSGGAVDANHSSSSVFICAHLDDLIRLTECAAFNWATSEPAPSVLLPTLGPQALCLPDLGARCCLIPNGNSSSYDLVPTLTLIPSLDSLSGAPCQQQSISDDVPSDMDLVNSYGGRDIGRYALSWIATAQRRYQLLSAHYLRSPLNRAAAQHDPAWIWSNSIAPNPALRRLIRVMSILATAPRRFDIRRCMTRYLVSFPLVVVPGATTEVVQSTTNRLTNAEIDVKKEAEHYWTTATTDEENRRRNDRMFKLIHHRRRSSISLLAQITQKIDTMRQHDEFVRLEPTAMSNMWTALIMQAMHHTIPGSEDPSRSPLSPEEIRYRQTAHDEIERLIFDTFGRGPRIPMTFTLHFPTKMSDLNVKGSWLQHVYQQASHVLEVFQFPIEFRVPPGSHPYNSRTADVIIRRRSVYKQFINDVFHHCLSTYQNNLTQASHKTLVAGQALVARLLNLLPRPIDAPLNPPWKPDCVLLAPPPPSPPVAMLEVACDLITSQQPQVAHAACIYLTDVLCLLLLRHRTSPLIEMDLTTYVERRTGEKPPNCGPPTPAPRSDNLFLAFDEDARVLATDEAFQRHHHISPWDIGYIYFPPKVVLDDPLHNMAYPVFDSVTGLLDENHSDWLKHLDPKDSEQCEIRTCLIHLAQMLASPREKTRQFWRLLGQRVLKLHRAPNKRELFPISLFVQVCLLAFGPDPLLHHFEELIRSILLVQPGSQEKFDGITEVVAPCWALLITLNVTSGMLHSSRPWRYYYLGRVLPRLLGLLELNALTVSTNGLAQAASSGQIHPALVQLFFLPLRYAGNYGGIGNRDVTDNPESDSSTLAPCLGTLSGPDRELKQRPNIDPIVTVPQTQAGGPIGRMAFAWDLLFCWLAENGEFDISLLHPLWDWTQEGIEDCQQEMSGRANLAESYCWHNKQAVLPPGCLNASVANECPTCLFRECLPVAHRRVFYARMCTTLVTYMGWKGVRLHGYLSNCLPTSHSLPQGSKDPAWFHHAADDSVWIRDTAAKVAVYRACLPHIDVFHGRRVPLHFLPDSVVSNPAGWNDAMTRLTDCERFLSRLLINDQSKELVGSKFVTESFLPYLVRDTIAVLRLKGYEPSAASLALPQAPPESQWVMESNGSGDLSAKQNSTMSVSERDKWTEVTPLTNRLRCMYACLPAMFSHAFPISLRPDQMTVGIVENRVSALQFCQMLMPLLADLCSTGNLYRTVSHLLSMGTFGSAGFARMANDGTGDEVLDGLESGVGIVLRRFALIPLAGQGDPDMAIRTCLDLTRPLLAHGSWKTRGVGLLLLRNLVVVNLPAFWVIRDDQTTSAVFPAVVTSLRSVLATHLADQWIEVRQLAMCTLAVFIQVGLINFDPQWIAQLVHQTKTRYPRNLGPEAQGTPMMMEYHKAVRERHAGVLGLAAFVHAHPHTTPDYLPQIITELVGHVHDPQPIGKTVSDTLASYSRNHQDNWHEQRQKFSEEQLEEYMSVVSAAAYYV</sequence>
<dbReference type="InterPro" id="IPR016024">
    <property type="entry name" value="ARM-type_fold"/>
</dbReference>
<dbReference type="PANTHER" id="PTHR32170">
    <property type="entry name" value="PROTEASOME ACTIVATOR COMPLEX SUBUNIT 4"/>
    <property type="match status" value="1"/>
</dbReference>
<reference evidence="3" key="1">
    <citation type="submission" date="2019-05" db="EMBL/GenBank/DDBJ databases">
        <title>Annotation for the trematode Fasciolopsis buski.</title>
        <authorList>
            <person name="Choi Y.-J."/>
        </authorList>
    </citation>
    <scope>NUCLEOTIDE SEQUENCE</scope>
    <source>
        <strain evidence="3">HT</strain>
        <tissue evidence="3">Whole worm</tissue>
    </source>
</reference>
<dbReference type="PANTHER" id="PTHR32170:SF3">
    <property type="entry name" value="PROTEASOME ACTIVATOR COMPLEX SUBUNIT 4"/>
    <property type="match status" value="1"/>
</dbReference>
<name>A0A8E0S435_9TREM</name>
<dbReference type="GO" id="GO:0016504">
    <property type="term" value="F:peptidase activator activity"/>
    <property type="evidence" value="ECO:0007669"/>
    <property type="project" value="InterPro"/>
</dbReference>
<evidence type="ECO:0000313" key="4">
    <source>
        <dbReference type="Proteomes" id="UP000728185"/>
    </source>
</evidence>
<evidence type="ECO:0000259" key="2">
    <source>
        <dbReference type="Pfam" id="PF11919"/>
    </source>
</evidence>
<evidence type="ECO:0000256" key="1">
    <source>
        <dbReference type="SAM" id="MobiDB-lite"/>
    </source>
</evidence>
<comment type="caution">
    <text evidence="3">The sequence shown here is derived from an EMBL/GenBank/DDBJ whole genome shotgun (WGS) entry which is preliminary data.</text>
</comment>
<dbReference type="InterPro" id="IPR021843">
    <property type="entry name" value="PSME4_C"/>
</dbReference>
<dbReference type="GO" id="GO:0005829">
    <property type="term" value="C:cytosol"/>
    <property type="evidence" value="ECO:0007669"/>
    <property type="project" value="TreeGrafter"/>
</dbReference>
<organism evidence="3 4">
    <name type="scientific">Fasciolopsis buskii</name>
    <dbReference type="NCBI Taxonomy" id="27845"/>
    <lineage>
        <taxon>Eukaryota</taxon>
        <taxon>Metazoa</taxon>
        <taxon>Spiralia</taxon>
        <taxon>Lophotrochozoa</taxon>
        <taxon>Platyhelminthes</taxon>
        <taxon>Trematoda</taxon>
        <taxon>Digenea</taxon>
        <taxon>Plagiorchiida</taxon>
        <taxon>Echinostomata</taxon>
        <taxon>Echinostomatoidea</taxon>
        <taxon>Fasciolidae</taxon>
        <taxon>Fasciolopsis</taxon>
    </lineage>
</organism>